<evidence type="ECO:0000259" key="3">
    <source>
        <dbReference type="Pfam" id="PF13359"/>
    </source>
</evidence>
<organism evidence="4 5">
    <name type="scientific">Streptomyces zaomyceticus</name>
    <dbReference type="NCBI Taxonomy" id="68286"/>
    <lineage>
        <taxon>Bacteria</taxon>
        <taxon>Bacillati</taxon>
        <taxon>Actinomycetota</taxon>
        <taxon>Actinomycetes</taxon>
        <taxon>Kitasatosporales</taxon>
        <taxon>Streptomycetaceae</taxon>
        <taxon>Streptomyces</taxon>
    </lineage>
</organism>
<comment type="cofactor">
    <cofactor evidence="1">
        <name>a divalent metal cation</name>
        <dbReference type="ChEBI" id="CHEBI:60240"/>
    </cofactor>
</comment>
<evidence type="ECO:0000313" key="4">
    <source>
        <dbReference type="EMBL" id="WTR75078.1"/>
    </source>
</evidence>
<proteinExistence type="predicted"/>
<reference evidence="4 5" key="1">
    <citation type="submission" date="2022-10" db="EMBL/GenBank/DDBJ databases">
        <title>The complete genomes of actinobacterial strains from the NBC collection.</title>
        <authorList>
            <person name="Joergensen T.S."/>
            <person name="Alvarez Arevalo M."/>
            <person name="Sterndorff E.B."/>
            <person name="Faurdal D."/>
            <person name="Vuksanovic O."/>
            <person name="Mourched A.-S."/>
            <person name="Charusanti P."/>
            <person name="Shaw S."/>
            <person name="Blin K."/>
            <person name="Weber T."/>
        </authorList>
    </citation>
    <scope>NUCLEOTIDE SEQUENCE [LARGE SCALE GENOMIC DNA]</scope>
    <source>
        <strain evidence="4 5">NBC_00123</strain>
    </source>
</reference>
<evidence type="ECO:0000256" key="2">
    <source>
        <dbReference type="ARBA" id="ARBA00022723"/>
    </source>
</evidence>
<evidence type="ECO:0000313" key="5">
    <source>
        <dbReference type="Proteomes" id="UP001622594"/>
    </source>
</evidence>
<gene>
    <name evidence="4" type="ORF">OG814_40380</name>
</gene>
<sequence length="215" mass="24246">MVPYPAALDLPHALVEWVTMLIVTREGDRRCKLPPHKRALVALADRAPGLLKTLREHDPDYVLLDGTLSECDRLGDARADYSHKHRRHGVNVQIVTDPQGQLLWISPALPGRAHDRTAARTHRIIRIRERQGVPIVADRAYIGAGSWVTTAIRRPPNGELSPTERTLNRALAQARAPVERGVARLKSWRIFRRSRCSPNRMTDIAAAVLTLERQR</sequence>
<dbReference type="InterPro" id="IPR027806">
    <property type="entry name" value="HARBI1_dom"/>
</dbReference>
<dbReference type="EMBL" id="CP108188">
    <property type="protein sequence ID" value="WTR75078.1"/>
    <property type="molecule type" value="Genomic_DNA"/>
</dbReference>
<name>A0ABZ1LNX6_9ACTN</name>
<protein>
    <submittedName>
        <fullName evidence="4">Transposase family protein</fullName>
    </submittedName>
</protein>
<accession>A0ABZ1LNX6</accession>
<keyword evidence="5" id="KW-1185">Reference proteome</keyword>
<dbReference type="Pfam" id="PF13359">
    <property type="entry name" value="DDE_Tnp_4"/>
    <property type="match status" value="1"/>
</dbReference>
<evidence type="ECO:0000256" key="1">
    <source>
        <dbReference type="ARBA" id="ARBA00001968"/>
    </source>
</evidence>
<dbReference type="Proteomes" id="UP001622594">
    <property type="component" value="Chromosome"/>
</dbReference>
<keyword evidence="2" id="KW-0479">Metal-binding</keyword>
<dbReference type="RefSeq" id="WP_371637484.1">
    <property type="nucleotide sequence ID" value="NZ_CP108062.1"/>
</dbReference>
<feature type="domain" description="DDE Tnp4" evidence="3">
    <location>
        <begin position="64"/>
        <end position="211"/>
    </location>
</feature>